<comment type="caution">
    <text evidence="1">The sequence shown here is derived from an EMBL/GenBank/DDBJ whole genome shotgun (WGS) entry which is preliminary data.</text>
</comment>
<dbReference type="EMBL" id="CAJPWZ010001387">
    <property type="protein sequence ID" value="CAG2213795.1"/>
    <property type="molecule type" value="Genomic_DNA"/>
</dbReference>
<name>A0A8S3RXX5_MYTED</name>
<evidence type="ECO:0000313" key="1">
    <source>
        <dbReference type="EMBL" id="CAG2213795.1"/>
    </source>
</evidence>
<evidence type="ECO:0000313" key="2">
    <source>
        <dbReference type="Proteomes" id="UP000683360"/>
    </source>
</evidence>
<keyword evidence="2" id="KW-1185">Reference proteome</keyword>
<proteinExistence type="predicted"/>
<sequence length="176" mass="19998">MPVMEQEDYNQQSSDDLFTKEEVRKLLPNLNITKSPGPNRVNSKRLFGLASLINKHLSMIFNSDLKRRVEENCLIKTTHISTNNTQLITAEENVKKAREALYKLMASGLHGSIEIEDNFWHINNNPMPVVDHSSHIGIQKCQKNSAKLIVDENIKKASGEDHYTASWAQDYMGGMD</sequence>
<organism evidence="1 2">
    <name type="scientific">Mytilus edulis</name>
    <name type="common">Blue mussel</name>
    <dbReference type="NCBI Taxonomy" id="6550"/>
    <lineage>
        <taxon>Eukaryota</taxon>
        <taxon>Metazoa</taxon>
        <taxon>Spiralia</taxon>
        <taxon>Lophotrochozoa</taxon>
        <taxon>Mollusca</taxon>
        <taxon>Bivalvia</taxon>
        <taxon>Autobranchia</taxon>
        <taxon>Pteriomorphia</taxon>
        <taxon>Mytilida</taxon>
        <taxon>Mytiloidea</taxon>
        <taxon>Mytilidae</taxon>
        <taxon>Mytilinae</taxon>
        <taxon>Mytilus</taxon>
    </lineage>
</organism>
<dbReference type="Proteomes" id="UP000683360">
    <property type="component" value="Unassembled WGS sequence"/>
</dbReference>
<gene>
    <name evidence="1" type="ORF">MEDL_27676</name>
</gene>
<reference evidence="1" key="1">
    <citation type="submission" date="2021-03" db="EMBL/GenBank/DDBJ databases">
        <authorList>
            <person name="Bekaert M."/>
        </authorList>
    </citation>
    <scope>NUCLEOTIDE SEQUENCE</scope>
</reference>
<accession>A0A8S3RXX5</accession>
<dbReference type="AlphaFoldDB" id="A0A8S3RXX5"/>
<protein>
    <submittedName>
        <fullName evidence="1">Uncharacterized protein</fullName>
    </submittedName>
</protein>